<proteinExistence type="predicted"/>
<dbReference type="InterPro" id="IPR014975">
    <property type="entry name" value="DUF1836"/>
</dbReference>
<dbReference type="Pfam" id="PF08876">
    <property type="entry name" value="DUF1836"/>
    <property type="match status" value="1"/>
</dbReference>
<gene>
    <name evidence="1" type="ORF">DK182_05450</name>
</gene>
<evidence type="ECO:0000313" key="2">
    <source>
        <dbReference type="Proteomes" id="UP000245369"/>
    </source>
</evidence>
<dbReference type="SUPFAM" id="SSF46955">
    <property type="entry name" value="Putative DNA-binding domain"/>
    <property type="match status" value="1"/>
</dbReference>
<reference evidence="1 2" key="1">
    <citation type="submission" date="2018-05" db="EMBL/GenBank/DDBJ databases">
        <title>Complete genome sequences of Streptococcus sobrinus.</title>
        <authorList>
            <person name="Sales M."/>
            <person name="Jensen P.A."/>
        </authorList>
    </citation>
    <scope>NUCLEOTIDE SEQUENCE [LARGE SCALE GENOMIC DNA]</scope>
    <source>
        <strain evidence="1 2">SL1</strain>
    </source>
</reference>
<evidence type="ECO:0000313" key="1">
    <source>
        <dbReference type="EMBL" id="AWN20822.1"/>
    </source>
</evidence>
<dbReference type="GeneID" id="93923954"/>
<keyword evidence="2" id="KW-1185">Reference proteome</keyword>
<organism evidence="1 2">
    <name type="scientific">Streptococcus sobrinus</name>
    <dbReference type="NCBI Taxonomy" id="1310"/>
    <lineage>
        <taxon>Bacteria</taxon>
        <taxon>Bacillati</taxon>
        <taxon>Bacillota</taxon>
        <taxon>Bacilli</taxon>
        <taxon>Lactobacillales</taxon>
        <taxon>Streptococcaceae</taxon>
        <taxon>Streptococcus</taxon>
    </lineage>
</organism>
<name>A0ABM6W4X3_9STRE</name>
<dbReference type="RefSeq" id="WP_019770608.1">
    <property type="nucleotide sequence ID" value="NZ_CP029490.1"/>
</dbReference>
<dbReference type="Proteomes" id="UP000245369">
    <property type="component" value="Chromosome"/>
</dbReference>
<dbReference type="Gene3D" id="1.10.1660.10">
    <property type="match status" value="1"/>
</dbReference>
<dbReference type="PANTHER" id="PTHR40056:SF1">
    <property type="entry name" value="DUF1836 DOMAIN-CONTAINING PROTEIN"/>
    <property type="match status" value="1"/>
</dbReference>
<dbReference type="PANTHER" id="PTHR40056">
    <property type="entry name" value="HYPOTHETICAL CYTOSOLIC PROTEIN"/>
    <property type="match status" value="1"/>
</dbReference>
<sequence length="153" mass="17568">MTNTYPKWADLPELDLYLDQVLLYVNQVSKLSTTTTDKGLTASMINNYVKHGLVEKPVKKKYSRRQLARLIAITTFKPVFSIQEISQILERITANNQSQACYDAFVACMNEEQRQDIPELIVSACQTLKLYHYTHKLAENLQGGHHEHRNSKA</sequence>
<dbReference type="EMBL" id="CP029490">
    <property type="protein sequence ID" value="AWN20822.1"/>
    <property type="molecule type" value="Genomic_DNA"/>
</dbReference>
<accession>A0ABM6W4X3</accession>
<dbReference type="InterPro" id="IPR009061">
    <property type="entry name" value="DNA-bd_dom_put_sf"/>
</dbReference>
<protein>
    <submittedName>
        <fullName evidence="1">DUF1836 domain-containing protein</fullName>
    </submittedName>
</protein>